<organism evidence="1 2">
    <name type="scientific">Dryococelus australis</name>
    <dbReference type="NCBI Taxonomy" id="614101"/>
    <lineage>
        <taxon>Eukaryota</taxon>
        <taxon>Metazoa</taxon>
        <taxon>Ecdysozoa</taxon>
        <taxon>Arthropoda</taxon>
        <taxon>Hexapoda</taxon>
        <taxon>Insecta</taxon>
        <taxon>Pterygota</taxon>
        <taxon>Neoptera</taxon>
        <taxon>Polyneoptera</taxon>
        <taxon>Phasmatodea</taxon>
        <taxon>Verophasmatodea</taxon>
        <taxon>Anareolatae</taxon>
        <taxon>Phasmatidae</taxon>
        <taxon>Eurycanthinae</taxon>
        <taxon>Dryococelus</taxon>
    </lineage>
</organism>
<comment type="caution">
    <text evidence="1">The sequence shown here is derived from an EMBL/GenBank/DDBJ whole genome shotgun (WGS) entry which is preliminary data.</text>
</comment>
<reference evidence="1 2" key="1">
    <citation type="submission" date="2023-02" db="EMBL/GenBank/DDBJ databases">
        <title>LHISI_Scaffold_Assembly.</title>
        <authorList>
            <person name="Stuart O.P."/>
            <person name="Cleave R."/>
            <person name="Magrath M.J.L."/>
            <person name="Mikheyev A.S."/>
        </authorList>
    </citation>
    <scope>NUCLEOTIDE SEQUENCE [LARGE SCALE GENOMIC DNA]</scope>
    <source>
        <strain evidence="1">Daus_M_001</strain>
        <tissue evidence="1">Leg muscle</tissue>
    </source>
</reference>
<name>A0ABQ9GL49_9NEOP</name>
<gene>
    <name evidence="1" type="ORF">PR048_026376</name>
</gene>
<evidence type="ECO:0000313" key="2">
    <source>
        <dbReference type="Proteomes" id="UP001159363"/>
    </source>
</evidence>
<evidence type="ECO:0000313" key="1">
    <source>
        <dbReference type="EMBL" id="KAJ8872760.1"/>
    </source>
</evidence>
<dbReference type="EMBL" id="JARBHB010000011">
    <property type="protein sequence ID" value="KAJ8872760.1"/>
    <property type="molecule type" value="Genomic_DNA"/>
</dbReference>
<keyword evidence="2" id="KW-1185">Reference proteome</keyword>
<evidence type="ECO:0008006" key="3">
    <source>
        <dbReference type="Google" id="ProtNLM"/>
    </source>
</evidence>
<sequence length="206" mass="23225">MVKKLLRRTLGRASLGYEEVYTILCEVESVINSRHLTYLSEDTEDLVPLTHAMFLQDYRPNGVPDINHLEETSLCKQLRVPATTAGGFEEKISRQVIRPSGSEGTGNLGRRANWFRRQKKTRVICRQNLGDVPREGWTCKSSASEDIQSRDDVTYTAYLPIRNTAEKKVGGADRGDDLQEEGVPNIPCGVKTRSGRNVRLPMKFKT</sequence>
<protein>
    <recommendedName>
        <fullName evidence="3">Neurotrophin-3</fullName>
    </recommendedName>
</protein>
<accession>A0ABQ9GL49</accession>
<proteinExistence type="predicted"/>
<dbReference type="Proteomes" id="UP001159363">
    <property type="component" value="Chromosome 10"/>
</dbReference>